<evidence type="ECO:0000256" key="2">
    <source>
        <dbReference type="ARBA" id="ARBA00006772"/>
    </source>
</evidence>
<feature type="transmembrane region" description="Helical" evidence="9">
    <location>
        <begin position="461"/>
        <end position="479"/>
    </location>
</feature>
<feature type="transmembrane region" description="Helical" evidence="9">
    <location>
        <begin position="179"/>
        <end position="199"/>
    </location>
</feature>
<sequence length="532" mass="58783">MIRFIGNLMKSVSVERSSSAAPNIIMKEQKIQKPTTNQSPAPKKTYPASKIVGLLLGPALFILIMLFFSPPGLSYEGKSVIAVTLWVATWWISEAIPIPVTSLLPILLLPMTGTVTSNQVTSSYGNDIIFLFLGGFFLAAALEKWNLHKRLALLILTVMGTKTNNLLFGFMFATAFLSMWISATATAMMMMPMGLALVAQLKNVNSVDHEKSDIRKFEKSLLFSICYAATVGGMATIVGNPPNMVLVAQMQQFFNIDINFGVWMIFAMPIVILIMFFSWLYLSRFAFPLQIKSIPGGKDLIIQEKQQLGKSGREEKIVIAIFLFTAFMWITRGFIWNNYFPFLTDGMIAILATVLLFLIPASKEKGRRILEWDDSKSISWGVLLLFGGGLAIASGFQESGLSEWIGSSFLMMDDMPLWVMITISIFFVLLLTEITSNTATATILLPIMASASIALDFHPFALMISCVFAANAAFMLPVATPPNAIIFSTGKITILDMVKVGFAMNIFTAVIIIIATLYWLPVVWNIDLTIIP</sequence>
<evidence type="ECO:0000256" key="6">
    <source>
        <dbReference type="ARBA" id="ARBA00022989"/>
    </source>
</evidence>
<comment type="similarity">
    <text evidence="2">Belongs to the SLC13A/DASS transporter (TC 2.A.47) family. NADC subfamily.</text>
</comment>
<feature type="transmembrane region" description="Helical" evidence="9">
    <location>
        <begin position="500"/>
        <end position="520"/>
    </location>
</feature>
<protein>
    <recommendedName>
        <fullName evidence="3">Sodium-dependent dicarboxylate transporter SdcS</fullName>
    </recommendedName>
    <alternativeName>
        <fullName evidence="8">Na(+)/dicarboxylate symporter</fullName>
    </alternativeName>
</protein>
<feature type="transmembrane region" description="Helical" evidence="9">
    <location>
        <begin position="51"/>
        <end position="68"/>
    </location>
</feature>
<dbReference type="GO" id="GO:0005886">
    <property type="term" value="C:plasma membrane"/>
    <property type="evidence" value="ECO:0007669"/>
    <property type="project" value="TreeGrafter"/>
</dbReference>
<keyword evidence="4 9" id="KW-0812">Transmembrane</keyword>
<keyword evidence="7 9" id="KW-0472">Membrane</keyword>
<evidence type="ECO:0000256" key="1">
    <source>
        <dbReference type="ARBA" id="ARBA00004141"/>
    </source>
</evidence>
<dbReference type="NCBIfam" id="TIGR00785">
    <property type="entry name" value="dass"/>
    <property type="match status" value="1"/>
</dbReference>
<keyword evidence="11" id="KW-1185">Reference proteome</keyword>
<gene>
    <name evidence="10" type="ORF">J2Z64_001405</name>
</gene>
<dbReference type="GO" id="GO:1905039">
    <property type="term" value="P:carboxylic acid transmembrane transport"/>
    <property type="evidence" value="ECO:0007669"/>
    <property type="project" value="UniProtKB-ARBA"/>
</dbReference>
<comment type="subcellular location">
    <subcellularLocation>
        <location evidence="1">Membrane</location>
        <topology evidence="1">Multi-pass membrane protein</topology>
    </subcellularLocation>
</comment>
<dbReference type="Pfam" id="PF00939">
    <property type="entry name" value="Na_sulph_symp"/>
    <property type="match status" value="1"/>
</dbReference>
<feature type="transmembrane region" description="Helical" evidence="9">
    <location>
        <begin position="260"/>
        <end position="282"/>
    </location>
</feature>
<evidence type="ECO:0000256" key="9">
    <source>
        <dbReference type="SAM" id="Phobius"/>
    </source>
</evidence>
<feature type="transmembrane region" description="Helical" evidence="9">
    <location>
        <begin position="220"/>
        <end position="240"/>
    </location>
</feature>
<evidence type="ECO:0000256" key="4">
    <source>
        <dbReference type="ARBA" id="ARBA00022692"/>
    </source>
</evidence>
<feature type="transmembrane region" description="Helical" evidence="9">
    <location>
        <begin position="124"/>
        <end position="142"/>
    </location>
</feature>
<dbReference type="GO" id="GO:0015293">
    <property type="term" value="F:symporter activity"/>
    <property type="evidence" value="ECO:0007669"/>
    <property type="project" value="UniProtKB-KW"/>
</dbReference>
<dbReference type="PANTHER" id="PTHR10283:SF82">
    <property type="entry name" value="SOLUTE CARRIER FAMILY 13 MEMBER 2"/>
    <property type="match status" value="1"/>
</dbReference>
<dbReference type="AlphaFoldDB" id="A0A9X0YU24"/>
<dbReference type="GO" id="GO:0008514">
    <property type="term" value="F:organic anion transmembrane transporter activity"/>
    <property type="evidence" value="ECO:0007669"/>
    <property type="project" value="UniProtKB-ARBA"/>
</dbReference>
<evidence type="ECO:0000313" key="11">
    <source>
        <dbReference type="Proteomes" id="UP001138793"/>
    </source>
</evidence>
<evidence type="ECO:0000256" key="3">
    <source>
        <dbReference type="ARBA" id="ARBA00020150"/>
    </source>
</evidence>
<dbReference type="PANTHER" id="PTHR10283">
    <property type="entry name" value="SOLUTE CARRIER FAMILY 13 MEMBER"/>
    <property type="match status" value="1"/>
</dbReference>
<name>A0A9X0YU24_9BACI</name>
<feature type="transmembrane region" description="Helical" evidence="9">
    <location>
        <begin position="80"/>
        <end position="104"/>
    </location>
</feature>
<keyword evidence="6 9" id="KW-1133">Transmembrane helix</keyword>
<evidence type="ECO:0000256" key="5">
    <source>
        <dbReference type="ARBA" id="ARBA00022847"/>
    </source>
</evidence>
<dbReference type="EMBL" id="JAGGMB010000003">
    <property type="protein sequence ID" value="MBP2077174.1"/>
    <property type="molecule type" value="Genomic_DNA"/>
</dbReference>
<feature type="transmembrane region" description="Helical" evidence="9">
    <location>
        <begin position="416"/>
        <end position="432"/>
    </location>
</feature>
<keyword evidence="5" id="KW-0813">Transport</keyword>
<feature type="transmembrane region" description="Helical" evidence="9">
    <location>
        <begin position="380"/>
        <end position="396"/>
    </location>
</feature>
<comment type="caution">
    <text evidence="10">The sequence shown here is derived from an EMBL/GenBank/DDBJ whole genome shotgun (WGS) entry which is preliminary data.</text>
</comment>
<organism evidence="10 11">
    <name type="scientific">Oceanobacillus polygoni</name>
    <dbReference type="NCBI Taxonomy" id="1235259"/>
    <lineage>
        <taxon>Bacteria</taxon>
        <taxon>Bacillati</taxon>
        <taxon>Bacillota</taxon>
        <taxon>Bacilli</taxon>
        <taxon>Bacillales</taxon>
        <taxon>Bacillaceae</taxon>
        <taxon>Oceanobacillus</taxon>
    </lineage>
</organism>
<accession>A0A9X0YU24</accession>
<dbReference type="CDD" id="cd01115">
    <property type="entry name" value="SLC13_permease"/>
    <property type="match status" value="1"/>
</dbReference>
<feature type="transmembrane region" description="Helical" evidence="9">
    <location>
        <begin position="317"/>
        <end position="336"/>
    </location>
</feature>
<dbReference type="Proteomes" id="UP001138793">
    <property type="component" value="Unassembled WGS sequence"/>
</dbReference>
<dbReference type="InterPro" id="IPR001898">
    <property type="entry name" value="SLC13A/DASS"/>
</dbReference>
<evidence type="ECO:0000256" key="7">
    <source>
        <dbReference type="ARBA" id="ARBA00023136"/>
    </source>
</evidence>
<feature type="transmembrane region" description="Helical" evidence="9">
    <location>
        <begin position="342"/>
        <end position="359"/>
    </location>
</feature>
<keyword evidence="5" id="KW-0769">Symport</keyword>
<evidence type="ECO:0000256" key="8">
    <source>
        <dbReference type="ARBA" id="ARBA00031174"/>
    </source>
</evidence>
<evidence type="ECO:0000313" key="10">
    <source>
        <dbReference type="EMBL" id="MBP2077174.1"/>
    </source>
</evidence>
<dbReference type="RefSeq" id="WP_210095907.1">
    <property type="nucleotide sequence ID" value="NZ_JAGGMB010000003.1"/>
</dbReference>
<proteinExistence type="inferred from homology"/>
<reference evidence="10" key="1">
    <citation type="submission" date="2021-03" db="EMBL/GenBank/DDBJ databases">
        <title>Genomic Encyclopedia of Type Strains, Phase IV (KMG-IV): sequencing the most valuable type-strain genomes for metagenomic binning, comparative biology and taxonomic classification.</title>
        <authorList>
            <person name="Goeker M."/>
        </authorList>
    </citation>
    <scope>NUCLEOTIDE SEQUENCE</scope>
    <source>
        <strain evidence="10">DSM 107338</strain>
    </source>
</reference>